<dbReference type="PANTHER" id="PTHR43780">
    <property type="entry name" value="1-AMINOCYCLOPROPANE-1-CARBOXYLATE DEAMINASE-RELATED"/>
    <property type="match status" value="1"/>
</dbReference>
<evidence type="ECO:0000313" key="6">
    <source>
        <dbReference type="Proteomes" id="UP001595453"/>
    </source>
</evidence>
<sequence>MTILSSPMSIYSPAPRQILQDPWLTAKGLEIQVVRDDLCHPLVNGNKWHKLKYNLRYAQEQRFQGILSFGGAFSNHLYATAMACRLHRLRCHLMVRTDQIDKHNPTLKVAQACGATLQAVDRQSYRLRHDPDYLAALQASHPDLHIVPEGGSNTLALLGVAEFAQTLPPADYISCPVGSGGTLAGLLQGVATDTHILGIAVLKGAAALKEQVMALNPEAAKQANWTIFEEFHGGGYAKFSPELWQFCQQFRARFAIPLEPVYSGKHFYALWQLVERDYFPRGSQIVMIHTGGLQGLMGLKYRDLI</sequence>
<dbReference type="Gene3D" id="3.40.50.1100">
    <property type="match status" value="2"/>
</dbReference>
<proteinExistence type="inferred from homology"/>
<evidence type="ECO:0000313" key="5">
    <source>
        <dbReference type="EMBL" id="MFC3032989.1"/>
    </source>
</evidence>
<feature type="domain" description="Tryptophan synthase beta chain-like PALP" evidence="4">
    <location>
        <begin position="34"/>
        <end position="291"/>
    </location>
</feature>
<accession>A0ABV7CK56</accession>
<dbReference type="EMBL" id="JBHRSD010000017">
    <property type="protein sequence ID" value="MFC3032989.1"/>
    <property type="molecule type" value="Genomic_DNA"/>
</dbReference>
<gene>
    <name evidence="5" type="ORF">ACFOEE_10690</name>
</gene>
<dbReference type="PIRSF" id="PIRSF006278">
    <property type="entry name" value="ACCD_DCysDesulf"/>
    <property type="match status" value="1"/>
</dbReference>
<reference evidence="6" key="1">
    <citation type="journal article" date="2019" name="Int. J. Syst. Evol. Microbiol.">
        <title>The Global Catalogue of Microorganisms (GCM) 10K type strain sequencing project: providing services to taxonomists for standard genome sequencing and annotation.</title>
        <authorList>
            <consortium name="The Broad Institute Genomics Platform"/>
            <consortium name="The Broad Institute Genome Sequencing Center for Infectious Disease"/>
            <person name="Wu L."/>
            <person name="Ma J."/>
        </authorList>
    </citation>
    <scope>NUCLEOTIDE SEQUENCE [LARGE SCALE GENOMIC DNA]</scope>
    <source>
        <strain evidence="6">KCTC 42730</strain>
    </source>
</reference>
<comment type="caution">
    <text evidence="5">The sequence shown here is derived from an EMBL/GenBank/DDBJ whole genome shotgun (WGS) entry which is preliminary data.</text>
</comment>
<organism evidence="5 6">
    <name type="scientific">Pseudoalteromonas fenneropenaei</name>
    <dbReference type="NCBI Taxonomy" id="1737459"/>
    <lineage>
        <taxon>Bacteria</taxon>
        <taxon>Pseudomonadati</taxon>
        <taxon>Pseudomonadota</taxon>
        <taxon>Gammaproteobacteria</taxon>
        <taxon>Alteromonadales</taxon>
        <taxon>Pseudoalteromonadaceae</taxon>
        <taxon>Pseudoalteromonas</taxon>
    </lineage>
</organism>
<keyword evidence="6" id="KW-1185">Reference proteome</keyword>
<dbReference type="InterPro" id="IPR036052">
    <property type="entry name" value="TrpB-like_PALP_sf"/>
</dbReference>
<evidence type="ECO:0000259" key="4">
    <source>
        <dbReference type="Pfam" id="PF00291"/>
    </source>
</evidence>
<comment type="similarity">
    <text evidence="2">Belongs to the ACC deaminase/D-cysteine desulfhydrase family.</text>
</comment>
<dbReference type="RefSeq" id="WP_377124021.1">
    <property type="nucleotide sequence ID" value="NZ_JBHRSD010000017.1"/>
</dbReference>
<dbReference type="InterPro" id="IPR027278">
    <property type="entry name" value="ACCD_DCysDesulf"/>
</dbReference>
<keyword evidence="3" id="KW-0663">Pyridoxal phosphate</keyword>
<evidence type="ECO:0000256" key="2">
    <source>
        <dbReference type="ARBA" id="ARBA00008639"/>
    </source>
</evidence>
<protein>
    <submittedName>
        <fullName evidence="5">1-aminocyclopropane-1-carboxylate deaminase/D-cysteine desulfhydrase</fullName>
    </submittedName>
</protein>
<dbReference type="SUPFAM" id="SSF53686">
    <property type="entry name" value="Tryptophan synthase beta subunit-like PLP-dependent enzymes"/>
    <property type="match status" value="1"/>
</dbReference>
<name>A0ABV7CK56_9GAMM</name>
<evidence type="ECO:0000256" key="3">
    <source>
        <dbReference type="ARBA" id="ARBA00022898"/>
    </source>
</evidence>
<dbReference type="PANTHER" id="PTHR43780:SF2">
    <property type="entry name" value="1-AMINOCYCLOPROPANE-1-CARBOXYLATE DEAMINASE-RELATED"/>
    <property type="match status" value="1"/>
</dbReference>
<dbReference type="InterPro" id="IPR001926">
    <property type="entry name" value="TrpB-like_PALP"/>
</dbReference>
<evidence type="ECO:0000256" key="1">
    <source>
        <dbReference type="ARBA" id="ARBA00001933"/>
    </source>
</evidence>
<dbReference type="Pfam" id="PF00291">
    <property type="entry name" value="PALP"/>
    <property type="match status" value="1"/>
</dbReference>
<comment type="cofactor">
    <cofactor evidence="1">
        <name>pyridoxal 5'-phosphate</name>
        <dbReference type="ChEBI" id="CHEBI:597326"/>
    </cofactor>
</comment>
<dbReference type="Proteomes" id="UP001595453">
    <property type="component" value="Unassembled WGS sequence"/>
</dbReference>